<organism evidence="2 3">
    <name type="scientific">Schleiferilactobacillus shenzhenensis LY-73</name>
    <dbReference type="NCBI Taxonomy" id="1231336"/>
    <lineage>
        <taxon>Bacteria</taxon>
        <taxon>Bacillati</taxon>
        <taxon>Bacillota</taxon>
        <taxon>Bacilli</taxon>
        <taxon>Lactobacillales</taxon>
        <taxon>Lactobacillaceae</taxon>
        <taxon>Schleiferilactobacillus</taxon>
    </lineage>
</organism>
<protein>
    <submittedName>
        <fullName evidence="2">Uncharacterized protein</fullName>
    </submittedName>
</protein>
<dbReference type="eggNOG" id="ENOG5030BC5">
    <property type="taxonomic scope" value="Bacteria"/>
</dbReference>
<keyword evidence="3" id="KW-1185">Reference proteome</keyword>
<gene>
    <name evidence="2" type="ORF">L248_1539</name>
</gene>
<reference evidence="3" key="1">
    <citation type="journal article" date="2013" name="Genome Announc.">
        <title>Whole-Genome Sequencing of Lactobacillus shenzhenensis Strain LY-73T.</title>
        <authorList>
            <person name="Lin Z."/>
            <person name="Liu Z."/>
            <person name="Yang R."/>
            <person name="Zou Y."/>
            <person name="Wan D."/>
            <person name="Chen J."/>
            <person name="Guo M."/>
            <person name="Zhao J."/>
            <person name="Fang C."/>
            <person name="Yang R."/>
            <person name="Liu F."/>
        </authorList>
    </citation>
    <scope>NUCLEOTIDE SEQUENCE [LARGE SCALE GENOMIC DNA]</scope>
    <source>
        <strain evidence="3">LY-73</strain>
    </source>
</reference>
<dbReference type="HOGENOM" id="CLU_2717390_0_0_9"/>
<sequence length="72" mass="7612">MTKTESSDPQPPPTRYQRWLISIIAVSVLIGLMVGLALHDIPLGLMIGATVGAGGGMAVADCMRTQPKRNHA</sequence>
<accession>U4TQJ2</accession>
<evidence type="ECO:0000313" key="2">
    <source>
        <dbReference type="EMBL" id="ERL64173.1"/>
    </source>
</evidence>
<feature type="transmembrane region" description="Helical" evidence="1">
    <location>
        <begin position="44"/>
        <end position="63"/>
    </location>
</feature>
<keyword evidence="1" id="KW-0812">Transmembrane</keyword>
<dbReference type="Proteomes" id="UP000030647">
    <property type="component" value="Unassembled WGS sequence"/>
</dbReference>
<dbReference type="STRING" id="1231336.L248_1539"/>
<dbReference type="AlphaFoldDB" id="U4TQJ2"/>
<dbReference type="RefSeq" id="WP_022530547.1">
    <property type="nucleotide sequence ID" value="NZ_KI271603.1"/>
</dbReference>
<evidence type="ECO:0000256" key="1">
    <source>
        <dbReference type="SAM" id="Phobius"/>
    </source>
</evidence>
<keyword evidence="1" id="KW-1133">Transmembrane helix</keyword>
<dbReference type="EMBL" id="KI271603">
    <property type="protein sequence ID" value="ERL64173.1"/>
    <property type="molecule type" value="Genomic_DNA"/>
</dbReference>
<evidence type="ECO:0000313" key="3">
    <source>
        <dbReference type="Proteomes" id="UP000030647"/>
    </source>
</evidence>
<name>U4TQJ2_9LACO</name>
<dbReference type="OrthoDB" id="9956871at2"/>
<feature type="transmembrane region" description="Helical" evidence="1">
    <location>
        <begin position="20"/>
        <end position="38"/>
    </location>
</feature>
<proteinExistence type="predicted"/>
<keyword evidence="1" id="KW-0472">Membrane</keyword>